<dbReference type="Pfam" id="PF12819">
    <property type="entry name" value="Malectin_like"/>
    <property type="match status" value="1"/>
</dbReference>
<protein>
    <recommendedName>
        <fullName evidence="4">Malectin-like domain-containing protein</fullName>
    </recommendedName>
</protein>
<organism evidence="5 6">
    <name type="scientific">Spirodela intermedia</name>
    <name type="common">Intermediate duckweed</name>
    <dbReference type="NCBI Taxonomy" id="51605"/>
    <lineage>
        <taxon>Eukaryota</taxon>
        <taxon>Viridiplantae</taxon>
        <taxon>Streptophyta</taxon>
        <taxon>Embryophyta</taxon>
        <taxon>Tracheophyta</taxon>
        <taxon>Spermatophyta</taxon>
        <taxon>Magnoliopsida</taxon>
        <taxon>Liliopsida</taxon>
        <taxon>Araceae</taxon>
        <taxon>Lemnoideae</taxon>
        <taxon>Spirodela</taxon>
    </lineage>
</organism>
<keyword evidence="6" id="KW-1185">Reference proteome</keyword>
<dbReference type="PANTHER" id="PTHR45631:SF202">
    <property type="entry name" value="SENESCENCE-INDUCED RECEPTOR-LIKE SERINE_THREONINE-PROTEIN KINASE"/>
    <property type="match status" value="1"/>
</dbReference>
<evidence type="ECO:0000256" key="2">
    <source>
        <dbReference type="SAM" id="MobiDB-lite"/>
    </source>
</evidence>
<feature type="chain" id="PRO_5046216500" description="Malectin-like domain-containing protein" evidence="3">
    <location>
        <begin position="18"/>
        <end position="364"/>
    </location>
</feature>
<reference evidence="6" key="1">
    <citation type="journal article" date="2020" name="Sci. Rep.">
        <title>Chromosome-scale genome assembly for the duckweed Spirodela intermedia, integrating cytogenetic maps, PacBio and Oxford Nanopore libraries.</title>
        <authorList>
            <person name="Hoang P.T.N."/>
            <person name="Fiebig A."/>
            <person name="Novak P."/>
            <person name="Macas J."/>
            <person name="Cao H.X."/>
            <person name="Stepanenko A."/>
            <person name="Chen G."/>
            <person name="Borisjuk N."/>
            <person name="Scholz U."/>
            <person name="Schubert I."/>
        </authorList>
    </citation>
    <scope>NUCLEOTIDE SEQUENCE [LARGE SCALE GENOMIC DNA]</scope>
</reference>
<proteinExistence type="predicted"/>
<evidence type="ECO:0000256" key="3">
    <source>
        <dbReference type="SAM" id="SignalP"/>
    </source>
</evidence>
<feature type="domain" description="Malectin-like" evidence="4">
    <location>
        <begin position="28"/>
        <end position="318"/>
    </location>
</feature>
<dbReference type="EMBL" id="CACRZD030000159">
    <property type="protein sequence ID" value="CAA6674838.1"/>
    <property type="molecule type" value="Genomic_DNA"/>
</dbReference>
<evidence type="ECO:0000259" key="4">
    <source>
        <dbReference type="Pfam" id="PF12819"/>
    </source>
</evidence>
<keyword evidence="3" id="KW-0732">Signal</keyword>
<evidence type="ECO:0000313" key="5">
    <source>
        <dbReference type="EMBL" id="CAA6674838.1"/>
    </source>
</evidence>
<dbReference type="Proteomes" id="UP001189122">
    <property type="component" value="Unassembled WGS sequence"/>
</dbReference>
<feature type="region of interest" description="Disordered" evidence="2">
    <location>
        <begin position="325"/>
        <end position="364"/>
    </location>
</feature>
<evidence type="ECO:0000256" key="1">
    <source>
        <dbReference type="ARBA" id="ARBA00004167"/>
    </source>
</evidence>
<dbReference type="InterPro" id="IPR024788">
    <property type="entry name" value="Malectin-like_Carb-bd_dom"/>
</dbReference>
<dbReference type="PANTHER" id="PTHR45631">
    <property type="entry name" value="OS07G0107800 PROTEIN-RELATED"/>
    <property type="match status" value="1"/>
</dbReference>
<name>A0ABN7EAG0_SPIIN</name>
<sequence length="364" mass="40292">MLLLALLLGLLAVAAFAQIPSTSGFISIDCGLDDDSGYKDQVTQILYSPDEPYTSAGVNRKVSPSTNLTSIMRYYANVRSFPDGTRNCYTLRPLVRGAKYRVNAQFLYGNYDGLGRPPTFDLYLGVNLWMTMEAGDFNRSEIIAIAATESMQVCLVNTGNGTPFISELDLRPLLYSMYTQVDSSHSVVMLDAVHLELSICLSLKKLSYRYPADPYDRLWFPVPLGRGISTNDTVKLGDGFGFQAPEAVMKTAATALSLSESLNITVQGNPDVPTYLAMHFAELLRLGANETREFNIYVGDSLFFGPYRPKLLLADFVYTLPPGQKGGRPTPFGPRPTPLYPHNQCPRGVHRATANLDADRRERR</sequence>
<evidence type="ECO:0000313" key="6">
    <source>
        <dbReference type="Proteomes" id="UP001189122"/>
    </source>
</evidence>
<accession>A0ABN7EAG0</accession>
<feature type="signal peptide" evidence="3">
    <location>
        <begin position="1"/>
        <end position="17"/>
    </location>
</feature>
<comment type="caution">
    <text evidence="5">The sequence shown here is derived from an EMBL/GenBank/DDBJ whole genome shotgun (WGS) entry which is preliminary data.</text>
</comment>
<gene>
    <name evidence="5" type="ORF">SI7747_UN021196</name>
</gene>
<comment type="subcellular location">
    <subcellularLocation>
        <location evidence="1">Membrane</location>
        <topology evidence="1">Single-pass membrane protein</topology>
    </subcellularLocation>
</comment>